<dbReference type="Proteomes" id="UP000001508">
    <property type="component" value="Chromosome"/>
</dbReference>
<dbReference type="GO" id="GO:0000049">
    <property type="term" value="F:tRNA binding"/>
    <property type="evidence" value="ECO:0007669"/>
    <property type="project" value="UniProtKB-UniRule"/>
</dbReference>
<dbReference type="KEGG" id="dak:DaAHT2_2554"/>
<dbReference type="InterPro" id="IPR000100">
    <property type="entry name" value="RNase_P"/>
</dbReference>
<gene>
    <name evidence="7" type="primary">rnpA</name>
    <name evidence="9" type="ordered locus">DaAHT2_2554</name>
</gene>
<keyword evidence="3 7" id="KW-0540">Nuclease</keyword>
<dbReference type="PANTHER" id="PTHR33992:SF1">
    <property type="entry name" value="RIBONUCLEASE P PROTEIN COMPONENT"/>
    <property type="match status" value="1"/>
</dbReference>
<evidence type="ECO:0000313" key="9">
    <source>
        <dbReference type="EMBL" id="ADH87218.1"/>
    </source>
</evidence>
<reference evidence="10" key="1">
    <citation type="submission" date="2010-02" db="EMBL/GenBank/DDBJ databases">
        <title>Complete sequence of Desulfurivibrio alkaliphilus AHT2.</title>
        <authorList>
            <consortium name="US DOE Joint Genome Institute"/>
            <person name="Pitluck S."/>
            <person name="Chertkov O."/>
            <person name="Detter J.C."/>
            <person name="Han C."/>
            <person name="Tapia R."/>
            <person name="Larimer F."/>
            <person name="Land M."/>
            <person name="Hauser L."/>
            <person name="Kyrpides N."/>
            <person name="Mikhailova N."/>
            <person name="Sorokin D.Y."/>
            <person name="Muyzer G."/>
            <person name="Woyke T."/>
        </authorList>
    </citation>
    <scope>NUCLEOTIDE SEQUENCE [LARGE SCALE GENOMIC DNA]</scope>
    <source>
        <strain evidence="10">DSM 19089 / UNIQEM U267 / AHT2</strain>
    </source>
</reference>
<accession>D6Z0V8</accession>
<evidence type="ECO:0000313" key="10">
    <source>
        <dbReference type="Proteomes" id="UP000001508"/>
    </source>
</evidence>
<dbReference type="NCBIfam" id="TIGR00188">
    <property type="entry name" value="rnpA"/>
    <property type="match status" value="1"/>
</dbReference>
<evidence type="ECO:0000256" key="1">
    <source>
        <dbReference type="ARBA" id="ARBA00002663"/>
    </source>
</evidence>
<comment type="subunit">
    <text evidence="7">Consists of a catalytic RNA component (M1 or rnpB) and a protein subunit.</text>
</comment>
<evidence type="ECO:0000256" key="4">
    <source>
        <dbReference type="ARBA" id="ARBA00022759"/>
    </source>
</evidence>
<organism evidence="9 10">
    <name type="scientific">Desulfurivibrio alkaliphilus (strain DSM 19089 / UNIQEM U267 / AHT2)</name>
    <dbReference type="NCBI Taxonomy" id="589865"/>
    <lineage>
        <taxon>Bacteria</taxon>
        <taxon>Pseudomonadati</taxon>
        <taxon>Thermodesulfobacteriota</taxon>
        <taxon>Desulfobulbia</taxon>
        <taxon>Desulfobulbales</taxon>
        <taxon>Desulfobulbaceae</taxon>
        <taxon>Desulfurivibrio</taxon>
    </lineage>
</organism>
<evidence type="ECO:0000256" key="5">
    <source>
        <dbReference type="ARBA" id="ARBA00022801"/>
    </source>
</evidence>
<dbReference type="HAMAP" id="MF_00227">
    <property type="entry name" value="RNase_P"/>
    <property type="match status" value="1"/>
</dbReference>
<dbReference type="EMBL" id="CP001940">
    <property type="protein sequence ID" value="ADH87218.1"/>
    <property type="molecule type" value="Genomic_DNA"/>
</dbReference>
<dbReference type="FunCoup" id="D6Z0V8">
    <property type="interactions" value="112"/>
</dbReference>
<dbReference type="eggNOG" id="COG0594">
    <property type="taxonomic scope" value="Bacteria"/>
</dbReference>
<evidence type="ECO:0000256" key="6">
    <source>
        <dbReference type="ARBA" id="ARBA00022884"/>
    </source>
</evidence>
<dbReference type="GO" id="GO:0001682">
    <property type="term" value="P:tRNA 5'-leader removal"/>
    <property type="evidence" value="ECO:0007669"/>
    <property type="project" value="UniProtKB-UniRule"/>
</dbReference>
<evidence type="ECO:0000256" key="7">
    <source>
        <dbReference type="HAMAP-Rule" id="MF_00227"/>
    </source>
</evidence>
<proteinExistence type="inferred from homology"/>
<dbReference type="InterPro" id="IPR014721">
    <property type="entry name" value="Ribsml_uS5_D2-typ_fold_subgr"/>
</dbReference>
<dbReference type="SUPFAM" id="SSF54211">
    <property type="entry name" value="Ribosomal protein S5 domain 2-like"/>
    <property type="match status" value="1"/>
</dbReference>
<dbReference type="Pfam" id="PF00825">
    <property type="entry name" value="Ribonuclease_P"/>
    <property type="match status" value="1"/>
</dbReference>
<keyword evidence="6 7" id="KW-0694">RNA-binding</keyword>
<evidence type="ECO:0000256" key="2">
    <source>
        <dbReference type="ARBA" id="ARBA00022694"/>
    </source>
</evidence>
<keyword evidence="5 7" id="KW-0378">Hydrolase</keyword>
<sequence>MASYTLPKSALIRKPGEYRRIYAQGRRVRGDSFALVYREADHAVGPRLGISVSGVKSAVRRNRIKRIIRELFRLNRTELSPSLELVFTVRRGFRPDSPAAVAAALRRPTAGRRELAGLSREPGAS</sequence>
<dbReference type="PROSITE" id="PS00648">
    <property type="entry name" value="RIBONUCLEASE_P"/>
    <property type="match status" value="1"/>
</dbReference>
<comment type="function">
    <text evidence="1 7">RNaseP catalyzes the removal of the 5'-leader sequence from pre-tRNA to produce the mature 5'-terminus. It can also cleave other RNA substrates such as 4.5S RNA. The protein component plays an auxiliary but essential role in vivo by binding to the 5'-leader sequence and broadening the substrate specificity of the ribozyme.</text>
</comment>
<keyword evidence="2 7" id="KW-0819">tRNA processing</keyword>
<dbReference type="EC" id="3.1.26.5" evidence="7 8"/>
<dbReference type="GO" id="GO:0042781">
    <property type="term" value="F:3'-tRNA processing endoribonuclease activity"/>
    <property type="evidence" value="ECO:0007669"/>
    <property type="project" value="TreeGrafter"/>
</dbReference>
<dbReference type="InterPro" id="IPR020539">
    <property type="entry name" value="RNase_P_CS"/>
</dbReference>
<evidence type="ECO:0000256" key="8">
    <source>
        <dbReference type="NCBIfam" id="TIGR00188"/>
    </source>
</evidence>
<dbReference type="PANTHER" id="PTHR33992">
    <property type="entry name" value="RIBONUCLEASE P PROTEIN COMPONENT"/>
    <property type="match status" value="1"/>
</dbReference>
<dbReference type="HOGENOM" id="CLU_117179_9_3_7"/>
<dbReference type="InParanoid" id="D6Z0V8"/>
<dbReference type="STRING" id="589865.DaAHT2_2554"/>
<dbReference type="OrthoDB" id="9810867at2"/>
<dbReference type="InterPro" id="IPR020568">
    <property type="entry name" value="Ribosomal_Su5_D2-typ_SF"/>
</dbReference>
<comment type="similarity">
    <text evidence="7">Belongs to the RnpA family.</text>
</comment>
<dbReference type="AlphaFoldDB" id="D6Z0V8"/>
<dbReference type="GO" id="GO:0004526">
    <property type="term" value="F:ribonuclease P activity"/>
    <property type="evidence" value="ECO:0007669"/>
    <property type="project" value="UniProtKB-UniRule"/>
</dbReference>
<dbReference type="Gene3D" id="3.30.230.10">
    <property type="match status" value="1"/>
</dbReference>
<dbReference type="GO" id="GO:0030677">
    <property type="term" value="C:ribonuclease P complex"/>
    <property type="evidence" value="ECO:0007669"/>
    <property type="project" value="TreeGrafter"/>
</dbReference>
<protein>
    <recommendedName>
        <fullName evidence="7 8">Ribonuclease P protein component</fullName>
        <shortName evidence="7">RNase P protein</shortName>
        <shortName evidence="7">RNaseP protein</shortName>
        <ecNumber evidence="7 8">3.1.26.5</ecNumber>
    </recommendedName>
    <alternativeName>
        <fullName evidence="7">Protein C5</fullName>
    </alternativeName>
</protein>
<keyword evidence="4 7" id="KW-0255">Endonuclease</keyword>
<keyword evidence="10" id="KW-1185">Reference proteome</keyword>
<name>D6Z0V8_DESAT</name>
<comment type="catalytic activity">
    <reaction evidence="7">
        <text>Endonucleolytic cleavage of RNA, removing 5'-extranucleotides from tRNA precursor.</text>
        <dbReference type="EC" id="3.1.26.5"/>
    </reaction>
</comment>
<dbReference type="RefSeq" id="WP_013164728.1">
    <property type="nucleotide sequence ID" value="NC_014216.1"/>
</dbReference>
<evidence type="ECO:0000256" key="3">
    <source>
        <dbReference type="ARBA" id="ARBA00022722"/>
    </source>
</evidence>